<comment type="subcellular location">
    <subcellularLocation>
        <location evidence="1">Membrane</location>
        <topology evidence="1">Multi-pass membrane protein</topology>
    </subcellularLocation>
</comment>
<evidence type="ECO:0000259" key="10">
    <source>
        <dbReference type="Pfam" id="PF00924"/>
    </source>
</evidence>
<evidence type="ECO:0000256" key="1">
    <source>
        <dbReference type="ARBA" id="ARBA00004141"/>
    </source>
</evidence>
<dbReference type="GO" id="GO:0008381">
    <property type="term" value="F:mechanosensitive monoatomic ion channel activity"/>
    <property type="evidence" value="ECO:0007669"/>
    <property type="project" value="TreeGrafter"/>
</dbReference>
<keyword evidence="3" id="KW-0813">Transport</keyword>
<comment type="caution">
    <text evidence="11">The sequence shown here is derived from an EMBL/GenBank/DDBJ whole genome shotgun (WGS) entry which is preliminary data.</text>
</comment>
<feature type="transmembrane region" description="Helical" evidence="9">
    <location>
        <begin position="146"/>
        <end position="174"/>
    </location>
</feature>
<evidence type="ECO:0000256" key="8">
    <source>
        <dbReference type="SAM" id="MobiDB-lite"/>
    </source>
</evidence>
<feature type="transmembrane region" description="Helical" evidence="9">
    <location>
        <begin position="454"/>
        <end position="474"/>
    </location>
</feature>
<evidence type="ECO:0000256" key="9">
    <source>
        <dbReference type="SAM" id="Phobius"/>
    </source>
</evidence>
<evidence type="ECO:0000256" key="6">
    <source>
        <dbReference type="ARBA" id="ARBA00023136"/>
    </source>
</evidence>
<evidence type="ECO:0000256" key="7">
    <source>
        <dbReference type="PIRNR" id="PIRNR017209"/>
    </source>
</evidence>
<dbReference type="PIRSF" id="PIRSF017209">
    <property type="entry name" value="Memb_At2g17000_prd"/>
    <property type="match status" value="1"/>
</dbReference>
<proteinExistence type="inferred from homology"/>
<dbReference type="InterPro" id="IPR023408">
    <property type="entry name" value="MscS_beta-dom_sf"/>
</dbReference>
<dbReference type="PANTHER" id="PTHR31618:SF26">
    <property type="entry name" value="MECHANOSENSITIVE ION CHANNEL PROTEIN"/>
    <property type="match status" value="1"/>
</dbReference>
<dbReference type="Proteomes" id="UP001177140">
    <property type="component" value="Unassembled WGS sequence"/>
</dbReference>
<evidence type="ECO:0000256" key="3">
    <source>
        <dbReference type="ARBA" id="ARBA00022448"/>
    </source>
</evidence>
<dbReference type="AlphaFoldDB" id="A0AA41VHP8"/>
<organism evidence="11 12">
    <name type="scientific">Papaver nudicaule</name>
    <name type="common">Iceland poppy</name>
    <dbReference type="NCBI Taxonomy" id="74823"/>
    <lineage>
        <taxon>Eukaryota</taxon>
        <taxon>Viridiplantae</taxon>
        <taxon>Streptophyta</taxon>
        <taxon>Embryophyta</taxon>
        <taxon>Tracheophyta</taxon>
        <taxon>Spermatophyta</taxon>
        <taxon>Magnoliopsida</taxon>
        <taxon>Ranunculales</taxon>
        <taxon>Papaveraceae</taxon>
        <taxon>Papaveroideae</taxon>
        <taxon>Papaver</taxon>
    </lineage>
</organism>
<evidence type="ECO:0000313" key="11">
    <source>
        <dbReference type="EMBL" id="MCL7041466.1"/>
    </source>
</evidence>
<keyword evidence="5 9" id="KW-1133">Transmembrane helix</keyword>
<sequence length="682" mass="78968">MQNTEKENPFREHVVLQMEEQQQASKFNIEAEFNSREHSRSARYKPRTTLGELSFTKTKSRFDETSYPLLTRSPIIHKVSSSDDEEEEEVWNKEHEEDRKKYTKKRKKVGWITIIEWVLTFVITTGFICCLTVDSLRNQNKWDLEIWKWCLLVMVIISGRLFSGWVVRIIVFFVERNYMLREKVLYFVYGLRKSFQNCIWLGLVLLSWSLLVSPGVQKNNEIFKKVFRALIGVLVGAIIWLIKIVLVKVLASSFHVATFFDRMKESVFHHYILDSLSGPEIDQTLTDKHKTFKPSSSLGAKKGEEQLPKAGGPKKIDIEKLRKLSRENTASAWSIPRLVNYVMYSGLSTISRTLDNCGSSEITSELEARITAQRVFKHVAQPDAKYILEEGLLRFLRREDIDTILPFFECTAGETVLVRKSAFRNWVVQAYTERKALAHSLNDTKTAVQQLHKIASAVVSMLIVVVFVLVMGLATSKVILVITSQLLLVGFMFQNTCKTIFEAIIFVFVMHPFDVGDRCKIDGVMMTVEEMNIFTTVFLKNDKEKVYYPNSVLSTKAISNFYRSPDMLDYVDFAMDSSTSMDSVTLLKEDIKKYIDSKPKYWAPKHALYVKQISTLDKLDMCLLVTHTMNYQNYLERQLRRTELIYELKNIFETLQIKYQLLPQQVHVTQFSTVDGGPTRQL</sequence>
<evidence type="ECO:0000313" key="12">
    <source>
        <dbReference type="Proteomes" id="UP001177140"/>
    </source>
</evidence>
<feature type="domain" description="Mechanosensitive ion channel MscS" evidence="10">
    <location>
        <begin position="505"/>
        <end position="561"/>
    </location>
</feature>
<keyword evidence="6 7" id="KW-0472">Membrane</keyword>
<dbReference type="InterPro" id="IPR016688">
    <property type="entry name" value="MscS-like_plants/fungi"/>
</dbReference>
<evidence type="ECO:0000256" key="5">
    <source>
        <dbReference type="ARBA" id="ARBA00022989"/>
    </source>
</evidence>
<accession>A0AA41VHP8</accession>
<evidence type="ECO:0000256" key="2">
    <source>
        <dbReference type="ARBA" id="ARBA00008017"/>
    </source>
</evidence>
<comment type="similarity">
    <text evidence="2 7">Belongs to the MscS (TC 1.A.23) family.</text>
</comment>
<dbReference type="FunFam" id="2.30.30.60:FF:000003">
    <property type="entry name" value="Predicted mechanosensitive ion channel"/>
    <property type="match status" value="1"/>
</dbReference>
<dbReference type="PANTHER" id="PTHR31618">
    <property type="entry name" value="MECHANOSENSITIVE ION CHANNEL PROTEIN 5"/>
    <property type="match status" value="1"/>
</dbReference>
<reference evidence="11" key="1">
    <citation type="submission" date="2022-03" db="EMBL/GenBank/DDBJ databases">
        <title>A functionally conserved STORR gene fusion in Papaver species that diverged 16.8 million years ago.</title>
        <authorList>
            <person name="Catania T."/>
        </authorList>
    </citation>
    <scope>NUCLEOTIDE SEQUENCE</scope>
    <source>
        <strain evidence="11">S-191538</strain>
    </source>
</reference>
<dbReference type="EMBL" id="JAJJMA010224028">
    <property type="protein sequence ID" value="MCL7041466.1"/>
    <property type="molecule type" value="Genomic_DNA"/>
</dbReference>
<keyword evidence="4 9" id="KW-0812">Transmembrane</keyword>
<evidence type="ECO:0000256" key="4">
    <source>
        <dbReference type="ARBA" id="ARBA00022692"/>
    </source>
</evidence>
<feature type="transmembrane region" description="Helical" evidence="9">
    <location>
        <begin position="486"/>
        <end position="510"/>
    </location>
</feature>
<name>A0AA41VHP8_PAPNU</name>
<feature type="transmembrane region" description="Helical" evidence="9">
    <location>
        <begin position="109"/>
        <end position="134"/>
    </location>
</feature>
<dbReference type="Gene3D" id="2.30.30.60">
    <property type="match status" value="1"/>
</dbReference>
<feature type="transmembrane region" description="Helical" evidence="9">
    <location>
        <begin position="195"/>
        <end position="214"/>
    </location>
</feature>
<gene>
    <name evidence="11" type="ORF">MKW94_007314</name>
</gene>
<dbReference type="InterPro" id="IPR010920">
    <property type="entry name" value="LSM_dom_sf"/>
</dbReference>
<dbReference type="GO" id="GO:0005886">
    <property type="term" value="C:plasma membrane"/>
    <property type="evidence" value="ECO:0007669"/>
    <property type="project" value="UniProtKB-UniRule"/>
</dbReference>
<protein>
    <recommendedName>
        <fullName evidence="7">Mechanosensitive ion channel protein</fullName>
    </recommendedName>
</protein>
<dbReference type="GO" id="GO:0050982">
    <property type="term" value="P:detection of mechanical stimulus"/>
    <property type="evidence" value="ECO:0007669"/>
    <property type="project" value="UniProtKB-ARBA"/>
</dbReference>
<dbReference type="Pfam" id="PF00924">
    <property type="entry name" value="MS_channel_2nd"/>
    <property type="match status" value="1"/>
</dbReference>
<feature type="region of interest" description="Disordered" evidence="8">
    <location>
        <begin position="291"/>
        <end position="311"/>
    </location>
</feature>
<keyword evidence="12" id="KW-1185">Reference proteome</keyword>
<dbReference type="GO" id="GO:0006820">
    <property type="term" value="P:monoatomic anion transport"/>
    <property type="evidence" value="ECO:0007669"/>
    <property type="project" value="TreeGrafter"/>
</dbReference>
<dbReference type="SUPFAM" id="SSF50182">
    <property type="entry name" value="Sm-like ribonucleoproteins"/>
    <property type="match status" value="1"/>
</dbReference>
<dbReference type="InterPro" id="IPR006685">
    <property type="entry name" value="MscS_channel_2nd"/>
</dbReference>
<feature type="transmembrane region" description="Helical" evidence="9">
    <location>
        <begin position="226"/>
        <end position="246"/>
    </location>
</feature>